<accession>A0A7H1BKL3</accession>
<dbReference type="EMBL" id="CP061282">
    <property type="protein sequence ID" value="QNS09268.1"/>
    <property type="molecule type" value="Genomic_DNA"/>
</dbReference>
<keyword evidence="1" id="KW-0862">Zinc</keyword>
<dbReference type="InterPro" id="IPR024078">
    <property type="entry name" value="LmbE-like_dom_sf"/>
</dbReference>
<dbReference type="InterPro" id="IPR003737">
    <property type="entry name" value="GlcNAc_PI_deacetylase-related"/>
</dbReference>
<dbReference type="GO" id="GO:0016811">
    <property type="term" value="F:hydrolase activity, acting on carbon-nitrogen (but not peptide) bonds, in linear amides"/>
    <property type="evidence" value="ECO:0007669"/>
    <property type="project" value="TreeGrafter"/>
</dbReference>
<protein>
    <submittedName>
        <fullName evidence="2">PIG-L family deacetylase</fullName>
    </submittedName>
</protein>
<evidence type="ECO:0000256" key="1">
    <source>
        <dbReference type="ARBA" id="ARBA00022833"/>
    </source>
</evidence>
<gene>
    <name evidence="2" type="ORF">IAG42_36585</name>
</gene>
<dbReference type="RefSeq" id="WP_188341923.1">
    <property type="nucleotide sequence ID" value="NZ_CP061282.1"/>
</dbReference>
<reference evidence="2 3" key="1">
    <citation type="submission" date="2020-09" db="EMBL/GenBank/DDBJ databases">
        <title>A novel species.</title>
        <authorList>
            <person name="Gao J."/>
        </authorList>
    </citation>
    <scope>NUCLEOTIDE SEQUENCE [LARGE SCALE GENOMIC DNA]</scope>
    <source>
        <strain evidence="2 3">CRXT-Y-14</strain>
        <plasmid evidence="2 3">unnamed1</plasmid>
    </source>
</reference>
<dbReference type="SUPFAM" id="SSF102588">
    <property type="entry name" value="LmbE-like"/>
    <property type="match status" value="1"/>
</dbReference>
<sequence>MADTLLELPDDFSRVLAIVAHPDDIEFGAGPAVAAWTARGIEVAYLLVTRGEAGIDGLDPAECGPVREAEQRKAAAELGVQQVDFLDGYTDGTVTYGPGLRRDLARAVRRHRPELIVTFNHHDTWASGAWNTPDHRDVGRAALDSVADAANRWIFPELLDEGLEPWRAGKVAVAGSPRPTHAVAVDDAARDRAVRSLAAHDRYLRSLSDDEPAERARFILDHLLAATAPRFGGRGGVSFQIGG</sequence>
<dbReference type="PANTHER" id="PTHR12993">
    <property type="entry name" value="N-ACETYLGLUCOSAMINYL-PHOSPHATIDYLINOSITOL DE-N-ACETYLASE-RELATED"/>
    <property type="match status" value="1"/>
</dbReference>
<dbReference type="PANTHER" id="PTHR12993:SF28">
    <property type="entry name" value="LMBE FAMILY PROTEIN"/>
    <property type="match status" value="1"/>
</dbReference>
<evidence type="ECO:0000313" key="3">
    <source>
        <dbReference type="Proteomes" id="UP000516428"/>
    </source>
</evidence>
<organism evidence="2 3">
    <name type="scientific">Streptomyces xanthii</name>
    <dbReference type="NCBI Taxonomy" id="2768069"/>
    <lineage>
        <taxon>Bacteria</taxon>
        <taxon>Bacillati</taxon>
        <taxon>Actinomycetota</taxon>
        <taxon>Actinomycetes</taxon>
        <taxon>Kitasatosporales</taxon>
        <taxon>Streptomycetaceae</taxon>
        <taxon>Streptomyces</taxon>
    </lineage>
</organism>
<keyword evidence="2" id="KW-0614">Plasmid</keyword>
<keyword evidence="3" id="KW-1185">Reference proteome</keyword>
<proteinExistence type="predicted"/>
<dbReference type="Proteomes" id="UP000516428">
    <property type="component" value="Plasmid unnamed1"/>
</dbReference>
<name>A0A7H1BKL3_9ACTN</name>
<geneLocation type="plasmid" evidence="2 3">
    <name>unnamed1</name>
</geneLocation>
<dbReference type="AlphaFoldDB" id="A0A7H1BKL3"/>
<dbReference type="Gene3D" id="3.40.50.10320">
    <property type="entry name" value="LmbE-like"/>
    <property type="match status" value="1"/>
</dbReference>
<dbReference type="Pfam" id="PF02585">
    <property type="entry name" value="PIG-L"/>
    <property type="match status" value="1"/>
</dbReference>
<evidence type="ECO:0000313" key="2">
    <source>
        <dbReference type="EMBL" id="QNS09268.1"/>
    </source>
</evidence>
<dbReference type="GO" id="GO:0016137">
    <property type="term" value="P:glycoside metabolic process"/>
    <property type="evidence" value="ECO:0007669"/>
    <property type="project" value="UniProtKB-ARBA"/>
</dbReference>
<dbReference type="KEGG" id="sxn:IAG42_36585"/>